<evidence type="ECO:0000256" key="9">
    <source>
        <dbReference type="ARBA" id="ARBA00022801"/>
    </source>
</evidence>
<feature type="chain" id="PRO_5004934908" description="tripeptidyl-peptidase II" evidence="16">
    <location>
        <begin position="20"/>
        <end position="603"/>
    </location>
</feature>
<accession>W9Y1K6</accession>
<dbReference type="CDD" id="cd11377">
    <property type="entry name" value="Pro-peptidase_S53"/>
    <property type="match status" value="1"/>
</dbReference>
<evidence type="ECO:0000256" key="16">
    <source>
        <dbReference type="SAM" id="SignalP"/>
    </source>
</evidence>
<dbReference type="InterPro" id="IPR000209">
    <property type="entry name" value="Peptidase_S8/S53_dom"/>
</dbReference>
<dbReference type="SUPFAM" id="SSF54897">
    <property type="entry name" value="Protease propeptides/inhibitors"/>
    <property type="match status" value="1"/>
</dbReference>
<dbReference type="PANTHER" id="PTHR14218">
    <property type="entry name" value="PROTEASE S8 TRIPEPTIDYL PEPTIDASE I CLN2"/>
    <property type="match status" value="1"/>
</dbReference>
<feature type="binding site" evidence="15">
    <location>
        <position position="579"/>
    </location>
    <ligand>
        <name>Ca(2+)</name>
        <dbReference type="ChEBI" id="CHEBI:29108"/>
    </ligand>
</feature>
<dbReference type="SMART" id="SM00944">
    <property type="entry name" value="Pro-kuma_activ"/>
    <property type="match status" value="1"/>
</dbReference>
<evidence type="ECO:0000256" key="8">
    <source>
        <dbReference type="ARBA" id="ARBA00022729"/>
    </source>
</evidence>
<dbReference type="GO" id="GO:0005576">
    <property type="term" value="C:extracellular region"/>
    <property type="evidence" value="ECO:0007669"/>
    <property type="project" value="UniProtKB-SubCell"/>
</dbReference>
<keyword evidence="5" id="KW-0964">Secreted</keyword>
<evidence type="ECO:0000256" key="6">
    <source>
        <dbReference type="ARBA" id="ARBA00022670"/>
    </source>
</evidence>
<keyword evidence="11 15" id="KW-0106">Calcium</keyword>
<dbReference type="SUPFAM" id="SSF52743">
    <property type="entry name" value="Subtilisin-like"/>
    <property type="match status" value="1"/>
</dbReference>
<evidence type="ECO:0000259" key="17">
    <source>
        <dbReference type="PROSITE" id="PS51695"/>
    </source>
</evidence>
<feature type="signal peptide" evidence="16">
    <location>
        <begin position="1"/>
        <end position="19"/>
    </location>
</feature>
<dbReference type="GO" id="GO:0006508">
    <property type="term" value="P:proteolysis"/>
    <property type="evidence" value="ECO:0007669"/>
    <property type="project" value="UniProtKB-KW"/>
</dbReference>
<feature type="active site" description="Charge relay system" evidence="15">
    <location>
        <position position="516"/>
    </location>
</feature>
<comment type="cofactor">
    <cofactor evidence="15">
        <name>Ca(2+)</name>
        <dbReference type="ChEBI" id="CHEBI:29108"/>
    </cofactor>
    <text evidence="15">Binds 1 Ca(2+) ion per subunit.</text>
</comment>
<dbReference type="InterPro" id="IPR015366">
    <property type="entry name" value="S53_propep"/>
</dbReference>
<keyword evidence="7 15" id="KW-0479">Metal-binding</keyword>
<evidence type="ECO:0000256" key="15">
    <source>
        <dbReference type="PROSITE-ProRule" id="PRU01032"/>
    </source>
</evidence>
<dbReference type="GO" id="GO:0046872">
    <property type="term" value="F:metal ion binding"/>
    <property type="evidence" value="ECO:0007669"/>
    <property type="project" value="UniProtKB-UniRule"/>
</dbReference>
<dbReference type="CDD" id="cd04056">
    <property type="entry name" value="Peptidases_S53"/>
    <property type="match status" value="1"/>
</dbReference>
<dbReference type="GeneID" id="19161621"/>
<evidence type="ECO:0000256" key="12">
    <source>
        <dbReference type="ARBA" id="ARBA00023026"/>
    </source>
</evidence>
<evidence type="ECO:0000256" key="10">
    <source>
        <dbReference type="ARBA" id="ARBA00022825"/>
    </source>
</evidence>
<feature type="binding site" evidence="15">
    <location>
        <position position="577"/>
    </location>
    <ligand>
        <name>Ca(2+)</name>
        <dbReference type="ChEBI" id="CHEBI:29108"/>
    </ligand>
</feature>
<proteinExistence type="predicted"/>
<dbReference type="EMBL" id="AMWN01000006">
    <property type="protein sequence ID" value="EXJ83136.1"/>
    <property type="molecule type" value="Genomic_DNA"/>
</dbReference>
<comment type="subcellular location">
    <subcellularLocation>
        <location evidence="3">Secreted</location>
        <location evidence="3">Extracellular space</location>
    </subcellularLocation>
</comment>
<evidence type="ECO:0000256" key="4">
    <source>
        <dbReference type="ARBA" id="ARBA00012462"/>
    </source>
</evidence>
<dbReference type="STRING" id="1182541.W9Y1K6"/>
<dbReference type="PANTHER" id="PTHR14218:SF39">
    <property type="entry name" value="PEPTIDASE S53 DOMAIN-CONTAINING PROTEIN"/>
    <property type="match status" value="1"/>
</dbReference>
<comment type="catalytic activity">
    <reaction evidence="1">
        <text>Release of an N-terminal tripeptide from a polypeptide.</text>
        <dbReference type="EC" id="3.4.14.10"/>
    </reaction>
</comment>
<evidence type="ECO:0000256" key="14">
    <source>
        <dbReference type="ARBA" id="ARBA00023180"/>
    </source>
</evidence>
<keyword evidence="13" id="KW-0865">Zymogen</keyword>
<reference evidence="18 19" key="1">
    <citation type="submission" date="2013-03" db="EMBL/GenBank/DDBJ databases">
        <title>The Genome Sequence of Capronia coronata CBS 617.96.</title>
        <authorList>
            <consortium name="The Broad Institute Genomics Platform"/>
            <person name="Cuomo C."/>
            <person name="de Hoog S."/>
            <person name="Gorbushina A."/>
            <person name="Walker B."/>
            <person name="Young S.K."/>
            <person name="Zeng Q."/>
            <person name="Gargeya S."/>
            <person name="Fitzgerald M."/>
            <person name="Haas B."/>
            <person name="Abouelleil A."/>
            <person name="Allen A.W."/>
            <person name="Alvarado L."/>
            <person name="Arachchi H.M."/>
            <person name="Berlin A.M."/>
            <person name="Chapman S.B."/>
            <person name="Gainer-Dewar J."/>
            <person name="Goldberg J."/>
            <person name="Griggs A."/>
            <person name="Gujja S."/>
            <person name="Hansen M."/>
            <person name="Howarth C."/>
            <person name="Imamovic A."/>
            <person name="Ireland A."/>
            <person name="Larimer J."/>
            <person name="McCowan C."/>
            <person name="Murphy C."/>
            <person name="Pearson M."/>
            <person name="Poon T.W."/>
            <person name="Priest M."/>
            <person name="Roberts A."/>
            <person name="Saif S."/>
            <person name="Shea T."/>
            <person name="Sisk P."/>
            <person name="Sykes S."/>
            <person name="Wortman J."/>
            <person name="Nusbaum C."/>
            <person name="Birren B."/>
        </authorList>
    </citation>
    <scope>NUCLEOTIDE SEQUENCE [LARGE SCALE GENOMIC DNA]</scope>
    <source>
        <strain evidence="18 19">CBS 617.96</strain>
    </source>
</reference>
<dbReference type="Pfam" id="PF09286">
    <property type="entry name" value="Pro-kuma_activ"/>
    <property type="match status" value="1"/>
</dbReference>
<dbReference type="InterPro" id="IPR030400">
    <property type="entry name" value="Sedolisin_dom"/>
</dbReference>
<keyword evidence="19" id="KW-1185">Reference proteome</keyword>
<sequence length="603" mass="65765">MFLVSLLLAALVTVQSVIASPVRSGFEYTIKESHHVPLKWSRVGNSHPFHLLKLSIGLTPNNFGLLEQHLHQVSDPSHHRYGKHLSQQEVHDLLSPSDDTTELIEEWLSENDIDPSHCQYNAARDWITLTLPVAQVERLLHTKYSVYQHQDGTKLVRTTQWSLPRSLHDHVTTIQPTTAFLRANPKGETVLTVPTEVDLDQLTAAANSSSLNRVCNFAGMTTTCLRTLYNTVNYAVQSSSKNQIGFTNYLGQVSSRADAKLYLQNFRPQAANSSYAINQISVNNGPLDNATIGAGIEGNLDLETILGMVFPTPVTLYSTGGTPPFDPDTFTTTNTNEPYLTWVLYMREQDSNTIPNVISTSYGDDEQTVPEPYARTVCNQFAALGAQGISLFFSSGDYGVGANDSCISNDGQNRTAFLPAFPASCPYVTTVGGTRDYPEVVAYDVQNGYASGSGFSNYFTRPSWQAVAVERYLDTIGDQFRGMYNTVGRAYPDLAAQSYRYLVFVDAGVRSVDGTSCATPTVASIFSLVNDALIAKGKPPMGWLNPWLYQQGFTAFTDIVNGSSIGCNGAGFTAAEGWDVASGFGTPDFEKILDILSVGSGSS</sequence>
<keyword evidence="14" id="KW-0325">Glycoprotein</keyword>
<keyword evidence="6 15" id="KW-0645">Protease</keyword>
<comment type="function">
    <text evidence="2">Secreted tripeptidyl-peptidase which degrades proteins at acidic pHs and is involved in virulence.</text>
</comment>
<evidence type="ECO:0000256" key="5">
    <source>
        <dbReference type="ARBA" id="ARBA00022525"/>
    </source>
</evidence>
<dbReference type="Gene3D" id="3.40.50.200">
    <property type="entry name" value="Peptidase S8/S53 domain"/>
    <property type="match status" value="1"/>
</dbReference>
<dbReference type="GO" id="GO:0008240">
    <property type="term" value="F:tripeptidyl-peptidase activity"/>
    <property type="evidence" value="ECO:0007669"/>
    <property type="project" value="UniProtKB-EC"/>
</dbReference>
<organism evidence="18 19">
    <name type="scientific">Capronia coronata CBS 617.96</name>
    <dbReference type="NCBI Taxonomy" id="1182541"/>
    <lineage>
        <taxon>Eukaryota</taxon>
        <taxon>Fungi</taxon>
        <taxon>Dikarya</taxon>
        <taxon>Ascomycota</taxon>
        <taxon>Pezizomycotina</taxon>
        <taxon>Eurotiomycetes</taxon>
        <taxon>Chaetothyriomycetidae</taxon>
        <taxon>Chaetothyriales</taxon>
        <taxon>Herpotrichiellaceae</taxon>
        <taxon>Capronia</taxon>
    </lineage>
</organism>
<gene>
    <name evidence="18" type="ORF">A1O1_06755</name>
</gene>
<dbReference type="Proteomes" id="UP000019484">
    <property type="component" value="Unassembled WGS sequence"/>
</dbReference>
<dbReference type="EC" id="3.4.14.10" evidence="4"/>
<evidence type="ECO:0000256" key="1">
    <source>
        <dbReference type="ARBA" id="ARBA00001910"/>
    </source>
</evidence>
<evidence type="ECO:0000256" key="7">
    <source>
        <dbReference type="ARBA" id="ARBA00022723"/>
    </source>
</evidence>
<dbReference type="PROSITE" id="PS51695">
    <property type="entry name" value="SEDOLISIN"/>
    <property type="match status" value="1"/>
</dbReference>
<feature type="binding site" evidence="15">
    <location>
        <position position="559"/>
    </location>
    <ligand>
        <name>Ca(2+)</name>
        <dbReference type="ChEBI" id="CHEBI:29108"/>
    </ligand>
</feature>
<feature type="domain" description="Peptidase S53" evidence="17">
    <location>
        <begin position="219"/>
        <end position="599"/>
    </location>
</feature>
<evidence type="ECO:0000313" key="18">
    <source>
        <dbReference type="EMBL" id="EXJ83136.1"/>
    </source>
</evidence>
<dbReference type="AlphaFoldDB" id="W9Y1K6"/>
<evidence type="ECO:0000313" key="19">
    <source>
        <dbReference type="Proteomes" id="UP000019484"/>
    </source>
</evidence>
<dbReference type="Pfam" id="PF00082">
    <property type="entry name" value="Peptidase_S8"/>
    <property type="match status" value="1"/>
</dbReference>
<feature type="binding site" evidence="15">
    <location>
        <position position="558"/>
    </location>
    <ligand>
        <name>Ca(2+)</name>
        <dbReference type="ChEBI" id="CHEBI:29108"/>
    </ligand>
</feature>
<evidence type="ECO:0000256" key="2">
    <source>
        <dbReference type="ARBA" id="ARBA00002451"/>
    </source>
</evidence>
<keyword evidence="9 15" id="KW-0378">Hydrolase</keyword>
<dbReference type="RefSeq" id="XP_007725822.1">
    <property type="nucleotide sequence ID" value="XM_007727632.1"/>
</dbReference>
<feature type="active site" description="Charge relay system" evidence="15">
    <location>
        <position position="297"/>
    </location>
</feature>
<evidence type="ECO:0000256" key="13">
    <source>
        <dbReference type="ARBA" id="ARBA00023145"/>
    </source>
</evidence>
<keyword evidence="10 15" id="KW-0720">Serine protease</keyword>
<keyword evidence="12" id="KW-0843">Virulence</keyword>
<dbReference type="OrthoDB" id="409122at2759"/>
<dbReference type="GO" id="GO:0004252">
    <property type="term" value="F:serine-type endopeptidase activity"/>
    <property type="evidence" value="ECO:0007669"/>
    <property type="project" value="UniProtKB-UniRule"/>
</dbReference>
<protein>
    <recommendedName>
        <fullName evidence="4">tripeptidyl-peptidase II</fullName>
        <ecNumber evidence="4">3.4.14.10</ecNumber>
    </recommendedName>
</protein>
<name>W9Y1K6_9EURO</name>
<dbReference type="InterPro" id="IPR036852">
    <property type="entry name" value="Peptidase_S8/S53_dom_sf"/>
</dbReference>
<dbReference type="eggNOG" id="ENOG502QR6D">
    <property type="taxonomic scope" value="Eukaryota"/>
</dbReference>
<feature type="active site" description="Charge relay system" evidence="15">
    <location>
        <position position="301"/>
    </location>
</feature>
<evidence type="ECO:0000256" key="11">
    <source>
        <dbReference type="ARBA" id="ARBA00022837"/>
    </source>
</evidence>
<keyword evidence="8 16" id="KW-0732">Signal</keyword>
<evidence type="ECO:0000256" key="3">
    <source>
        <dbReference type="ARBA" id="ARBA00004239"/>
    </source>
</evidence>
<dbReference type="HOGENOM" id="CLU_013783_3_0_1"/>
<dbReference type="InterPro" id="IPR050819">
    <property type="entry name" value="Tripeptidyl-peptidase_I"/>
</dbReference>
<dbReference type="FunFam" id="3.40.50.200:FF:000015">
    <property type="entry name" value="Tripeptidyl peptidase A"/>
    <property type="match status" value="1"/>
</dbReference>
<comment type="caution">
    <text evidence="18">The sequence shown here is derived from an EMBL/GenBank/DDBJ whole genome shotgun (WGS) entry which is preliminary data.</text>
</comment>